<gene>
    <name evidence="3" type="ORF">FJTKL_12925</name>
</gene>
<protein>
    <recommendedName>
        <fullName evidence="2">Clr5 domain-containing protein</fullName>
    </recommendedName>
</protein>
<feature type="region of interest" description="Disordered" evidence="1">
    <location>
        <begin position="125"/>
        <end position="199"/>
    </location>
</feature>
<name>A0ABR4FA16_9PEZI</name>
<accession>A0ABR4FA16</accession>
<reference evidence="3 4" key="1">
    <citation type="submission" date="2024-03" db="EMBL/GenBank/DDBJ databases">
        <title>A high-quality draft genome sequence of Diaporthe vaccinii, a causative agent of upright dieback and viscid rot disease in cranberry plants.</title>
        <authorList>
            <person name="Sarrasin M."/>
            <person name="Lang B.F."/>
            <person name="Burger G."/>
        </authorList>
    </citation>
    <scope>NUCLEOTIDE SEQUENCE [LARGE SCALE GENOMIC DNA]</scope>
    <source>
        <strain evidence="3 4">IS7</strain>
    </source>
</reference>
<proteinExistence type="predicted"/>
<dbReference type="Proteomes" id="UP001600888">
    <property type="component" value="Unassembled WGS sequence"/>
</dbReference>
<sequence>MVGRRRADFDQHKDLIIKLYHEKTPWSKIESILLNEHGCRAKSRTIMRRFKEWDLGFHRVQTKKSDDLNDHIRSYWEDRSSRPKTDEELLQKLLAGGFTVSLSAIIQIRKDLKLYRRWDERLGRYRPDPELGKRGRRKQKYSVFTEAKLAPPPDVSDPEDGRLQAQSTDQAHAAPQSWRPGAQSTQSIGESPRRPGQSIERASQLDLAAISSANPGITTRDAHIRTLLDRVTILEQHCLANGIGLPYTGTSADMPMPETIAAAADAGPWQPAWLGRAGPDQTFESVSKTFRIHRNSRPRTL</sequence>
<comment type="caution">
    <text evidence="3">The sequence shown here is derived from an EMBL/GenBank/DDBJ whole genome shotgun (WGS) entry which is preliminary data.</text>
</comment>
<organism evidence="3 4">
    <name type="scientific">Diaporthe vaccinii</name>
    <dbReference type="NCBI Taxonomy" id="105482"/>
    <lineage>
        <taxon>Eukaryota</taxon>
        <taxon>Fungi</taxon>
        <taxon>Dikarya</taxon>
        <taxon>Ascomycota</taxon>
        <taxon>Pezizomycotina</taxon>
        <taxon>Sordariomycetes</taxon>
        <taxon>Sordariomycetidae</taxon>
        <taxon>Diaporthales</taxon>
        <taxon>Diaporthaceae</taxon>
        <taxon>Diaporthe</taxon>
        <taxon>Diaporthe eres species complex</taxon>
    </lineage>
</organism>
<feature type="domain" description="Clr5" evidence="2">
    <location>
        <begin position="6"/>
        <end position="55"/>
    </location>
</feature>
<evidence type="ECO:0000259" key="2">
    <source>
        <dbReference type="Pfam" id="PF14420"/>
    </source>
</evidence>
<evidence type="ECO:0000313" key="3">
    <source>
        <dbReference type="EMBL" id="KAL2291547.1"/>
    </source>
</evidence>
<dbReference type="Pfam" id="PF14420">
    <property type="entry name" value="Clr5"/>
    <property type="match status" value="1"/>
</dbReference>
<dbReference type="EMBL" id="JBAWTH010000006">
    <property type="protein sequence ID" value="KAL2291547.1"/>
    <property type="molecule type" value="Genomic_DNA"/>
</dbReference>
<dbReference type="InterPro" id="IPR025676">
    <property type="entry name" value="Clr5_dom"/>
</dbReference>
<evidence type="ECO:0000256" key="1">
    <source>
        <dbReference type="SAM" id="MobiDB-lite"/>
    </source>
</evidence>
<keyword evidence="4" id="KW-1185">Reference proteome</keyword>
<evidence type="ECO:0000313" key="4">
    <source>
        <dbReference type="Proteomes" id="UP001600888"/>
    </source>
</evidence>